<dbReference type="SMART" id="SM00507">
    <property type="entry name" value="HNHc"/>
    <property type="match status" value="1"/>
</dbReference>
<feature type="non-terminal residue" evidence="2">
    <location>
        <position position="1"/>
    </location>
</feature>
<dbReference type="Pfam" id="PF02720">
    <property type="entry name" value="DUF222"/>
    <property type="match status" value="1"/>
</dbReference>
<dbReference type="CDD" id="cd00085">
    <property type="entry name" value="HNHc"/>
    <property type="match status" value="1"/>
</dbReference>
<dbReference type="EMBL" id="VNHW01000030">
    <property type="protein sequence ID" value="TYP80610.1"/>
    <property type="molecule type" value="Genomic_DNA"/>
</dbReference>
<reference evidence="2 3" key="1">
    <citation type="submission" date="2019-07" db="EMBL/GenBank/DDBJ databases">
        <title>Genomic Encyclopedia of Archaeal and Bacterial Type Strains, Phase II (KMG-II): from individual species to whole genera.</title>
        <authorList>
            <person name="Goeker M."/>
        </authorList>
    </citation>
    <scope>NUCLEOTIDE SEQUENCE [LARGE SCALE GENOMIC DNA]</scope>
    <source>
        <strain evidence="2 3">DSM 46842</strain>
    </source>
</reference>
<dbReference type="InterPro" id="IPR003870">
    <property type="entry name" value="DUF222"/>
</dbReference>
<dbReference type="InterPro" id="IPR003615">
    <property type="entry name" value="HNH_nuc"/>
</dbReference>
<dbReference type="AlphaFoldDB" id="A0A5S5CNP1"/>
<organism evidence="2 3">
    <name type="scientific">Blastococcus xanthinilyticus</name>
    <dbReference type="NCBI Taxonomy" id="1564164"/>
    <lineage>
        <taxon>Bacteria</taxon>
        <taxon>Bacillati</taxon>
        <taxon>Actinomycetota</taxon>
        <taxon>Actinomycetes</taxon>
        <taxon>Geodermatophilales</taxon>
        <taxon>Geodermatophilaceae</taxon>
        <taxon>Blastococcus</taxon>
    </lineage>
</organism>
<sequence length="155" mass="16870">DLEDLVDPSTGPGAARLGFGATISAARARWLACDGNVTRIVIGPDGQPLDLGRTHRVFPARLRRAVDARDGGCIFAGCDAPTHWCDVHHVLHWADGGETSLTNAGLLCERHHTKVHHGFRIERDTAGRWHTYRPDGTEILVLARITTEPARSRAG</sequence>
<evidence type="ECO:0000313" key="3">
    <source>
        <dbReference type="Proteomes" id="UP000322499"/>
    </source>
</evidence>
<feature type="domain" description="HNH nuclease" evidence="1">
    <location>
        <begin position="61"/>
        <end position="113"/>
    </location>
</feature>
<dbReference type="RefSeq" id="WP_166535403.1">
    <property type="nucleotide sequence ID" value="NZ_VNHW01000030.1"/>
</dbReference>
<gene>
    <name evidence="2" type="ORF">BD833_13017</name>
</gene>
<dbReference type="Proteomes" id="UP000322499">
    <property type="component" value="Unassembled WGS sequence"/>
</dbReference>
<keyword evidence="3" id="KW-1185">Reference proteome</keyword>
<evidence type="ECO:0000259" key="1">
    <source>
        <dbReference type="SMART" id="SM00507"/>
    </source>
</evidence>
<protein>
    <submittedName>
        <fullName evidence="2">Uncharacterized protein DUF222</fullName>
    </submittedName>
</protein>
<comment type="caution">
    <text evidence="2">The sequence shown here is derived from an EMBL/GenBank/DDBJ whole genome shotgun (WGS) entry which is preliminary data.</text>
</comment>
<proteinExistence type="predicted"/>
<evidence type="ECO:0000313" key="2">
    <source>
        <dbReference type="EMBL" id="TYP80610.1"/>
    </source>
</evidence>
<dbReference type="Gene3D" id="1.10.30.50">
    <property type="match status" value="1"/>
</dbReference>
<accession>A0A5S5CNP1</accession>
<name>A0A5S5CNP1_9ACTN</name>